<keyword evidence="3" id="KW-1185">Reference proteome</keyword>
<keyword evidence="1" id="KW-0812">Transmembrane</keyword>
<feature type="transmembrane region" description="Helical" evidence="1">
    <location>
        <begin position="325"/>
        <end position="348"/>
    </location>
</feature>
<sequence>MVHVTVAYSRKERSRPEIRIWDFNLGSRTGPYIVWMDLGAVHYSFLASSSSSRRYGGRPLNWIIVQAVDKDLHLLFGKKIHQEKPKFYYRTWPFMEVFDGLSLSISVYEATLGFMNVYGELWMSFNNRGSGKKKCRQKPEIGEMPHGRKELEVIGKFVAGILILDVEVWAAHLKFAVACRWDLALDGVDRVALSAQLPPLSMVLSTPTPMDLDLAAVLCLVLMDVSREEVLSGPSQAAEARAAVPSISRRVCNEPKPPSTSDFDCCHPNLNPFGRHSNVSSKLSSTQTHAANLYYAPAIYVFLPFLCVIWRGYGKEKVENCCRKWKPIVYGVYDVYGGLCVYGAILVFPDVEERHLKFEEFCAQVRFQRRTFHSAYMPRTSRSTLPYARPLPWKSKCIKPGLSPQCLTTDFLVIPYPRFRKTNAHAVSVSTLNLVKLTTARPRLRGDQDFKASLSVQDFKASSSPQATFKASSSPQVTFKYTSSQALHAIHGWSSLDYQCVLGFPFRARS</sequence>
<feature type="transmembrane region" description="Helical" evidence="1">
    <location>
        <begin position="293"/>
        <end position="313"/>
    </location>
</feature>
<gene>
    <name evidence="2" type="ORF">B0H16DRAFT_1455249</name>
</gene>
<reference evidence="2" key="1">
    <citation type="submission" date="2023-03" db="EMBL/GenBank/DDBJ databases">
        <title>Massive genome expansion in bonnet fungi (Mycena s.s.) driven by repeated elements and novel gene families across ecological guilds.</title>
        <authorList>
            <consortium name="Lawrence Berkeley National Laboratory"/>
            <person name="Harder C.B."/>
            <person name="Miyauchi S."/>
            <person name="Viragh M."/>
            <person name="Kuo A."/>
            <person name="Thoen E."/>
            <person name="Andreopoulos B."/>
            <person name="Lu D."/>
            <person name="Skrede I."/>
            <person name="Drula E."/>
            <person name="Henrissat B."/>
            <person name="Morin E."/>
            <person name="Kohler A."/>
            <person name="Barry K."/>
            <person name="LaButti K."/>
            <person name="Morin E."/>
            <person name="Salamov A."/>
            <person name="Lipzen A."/>
            <person name="Mereny Z."/>
            <person name="Hegedus B."/>
            <person name="Baldrian P."/>
            <person name="Stursova M."/>
            <person name="Weitz H."/>
            <person name="Taylor A."/>
            <person name="Grigoriev I.V."/>
            <person name="Nagy L.G."/>
            <person name="Martin F."/>
            <person name="Kauserud H."/>
        </authorList>
    </citation>
    <scope>NUCLEOTIDE SEQUENCE</scope>
    <source>
        <strain evidence="2">CBHHK182m</strain>
    </source>
</reference>
<dbReference type="AlphaFoldDB" id="A0AAD7JET6"/>
<keyword evidence="1" id="KW-1133">Transmembrane helix</keyword>
<accession>A0AAD7JET6</accession>
<organism evidence="2 3">
    <name type="scientific">Mycena metata</name>
    <dbReference type="NCBI Taxonomy" id="1033252"/>
    <lineage>
        <taxon>Eukaryota</taxon>
        <taxon>Fungi</taxon>
        <taxon>Dikarya</taxon>
        <taxon>Basidiomycota</taxon>
        <taxon>Agaricomycotina</taxon>
        <taxon>Agaricomycetes</taxon>
        <taxon>Agaricomycetidae</taxon>
        <taxon>Agaricales</taxon>
        <taxon>Marasmiineae</taxon>
        <taxon>Mycenaceae</taxon>
        <taxon>Mycena</taxon>
    </lineage>
</organism>
<evidence type="ECO:0000256" key="1">
    <source>
        <dbReference type="SAM" id="Phobius"/>
    </source>
</evidence>
<evidence type="ECO:0000313" key="3">
    <source>
        <dbReference type="Proteomes" id="UP001215598"/>
    </source>
</evidence>
<evidence type="ECO:0000313" key="2">
    <source>
        <dbReference type="EMBL" id="KAJ7763397.1"/>
    </source>
</evidence>
<protein>
    <submittedName>
        <fullName evidence="2">Uncharacterized protein</fullName>
    </submittedName>
</protein>
<proteinExistence type="predicted"/>
<dbReference type="EMBL" id="JARKIB010000030">
    <property type="protein sequence ID" value="KAJ7763397.1"/>
    <property type="molecule type" value="Genomic_DNA"/>
</dbReference>
<dbReference type="Proteomes" id="UP001215598">
    <property type="component" value="Unassembled WGS sequence"/>
</dbReference>
<keyword evidence="1" id="KW-0472">Membrane</keyword>
<name>A0AAD7JET6_9AGAR</name>
<comment type="caution">
    <text evidence="2">The sequence shown here is derived from an EMBL/GenBank/DDBJ whole genome shotgun (WGS) entry which is preliminary data.</text>
</comment>